<dbReference type="eggNOG" id="arCOG01241">
    <property type="taxonomic scope" value="Archaea"/>
</dbReference>
<dbReference type="EMBL" id="CP005290">
    <property type="protein sequence ID" value="AGK61522.1"/>
    <property type="molecule type" value="Genomic_DNA"/>
</dbReference>
<dbReference type="GO" id="GO:0003677">
    <property type="term" value="F:DNA binding"/>
    <property type="evidence" value="ECO:0007669"/>
    <property type="project" value="UniProtKB-UniRule"/>
</dbReference>
<dbReference type="InterPro" id="IPR010998">
    <property type="entry name" value="Integrase_recombinase_N"/>
</dbReference>
<dbReference type="PROSITE" id="PS51898">
    <property type="entry name" value="TYR_RECOMBINASE"/>
    <property type="match status" value="1"/>
</dbReference>
<evidence type="ECO:0000256" key="1">
    <source>
        <dbReference type="ARBA" id="ARBA00023125"/>
    </source>
</evidence>
<evidence type="ECO:0000313" key="6">
    <source>
        <dbReference type="EMBL" id="AGK61522.1"/>
    </source>
</evidence>
<evidence type="ECO:0000259" key="4">
    <source>
        <dbReference type="PROSITE" id="PS51898"/>
    </source>
</evidence>
<feature type="domain" description="Core-binding (CB)" evidence="5">
    <location>
        <begin position="1"/>
        <end position="66"/>
    </location>
</feature>
<dbReference type="GO" id="GO:0015074">
    <property type="term" value="P:DNA integration"/>
    <property type="evidence" value="ECO:0007669"/>
    <property type="project" value="InterPro"/>
</dbReference>
<dbReference type="AlphaFoldDB" id="N0BGY4"/>
<dbReference type="PROSITE" id="PS51900">
    <property type="entry name" value="CB"/>
    <property type="match status" value="1"/>
</dbReference>
<sequence length="267" mass="31867">MLRLSNISEEEINKNMSRLTRFLEACSYQIDDDRIIIYINELKKQFEPETVRKHITTIKRFLKFINYPSVELIKPPKVPKKRKLVIKPIHVRNLIHEIDQKVRYEPLRLRAKAAVLLATTSGLRAMEVYKLMIDDIDVRNRTVFVRAEIAKDYEERITFFNEEAKQALEDYLATNPSSNLFYNLRDAFEKIDSKLRMKHMRKFFSQQSDRLGMPTAIKKILMGHVVGNEEYVALRGVDVDLEHYDFQDEEELKKIYDKYWRDFKILD</sequence>
<dbReference type="GO" id="GO:0006310">
    <property type="term" value="P:DNA recombination"/>
    <property type="evidence" value="ECO:0007669"/>
    <property type="project" value="UniProtKB-KW"/>
</dbReference>
<evidence type="ECO:0000313" key="7">
    <source>
        <dbReference type="Proteomes" id="UP000013307"/>
    </source>
</evidence>
<feature type="domain" description="Tyr recombinase" evidence="4">
    <location>
        <begin position="80"/>
        <end position="257"/>
    </location>
</feature>
<keyword evidence="1 3" id="KW-0238">DNA-binding</keyword>
<reference evidence="6 7" key="1">
    <citation type="journal article" date="2013" name="Genome Announc.">
        <title>Complete Genome Sequence of the Thermophilic and Facultatively Chemolithoautotrophic Sulfate Reducer Archaeoglobus sulfaticallidus Strain PM70-1T.</title>
        <authorList>
            <person name="Stokke R."/>
            <person name="Hocking W.P."/>
            <person name="Steinsbu B.O."/>
            <person name="Steen I.H."/>
        </authorList>
    </citation>
    <scope>NUCLEOTIDE SEQUENCE [LARGE SCALE GENOMIC DNA]</scope>
    <source>
        <strain evidence="6">PM70-1</strain>
    </source>
</reference>
<organism evidence="6 7">
    <name type="scientific">Archaeoglobus sulfaticallidus PM70-1</name>
    <dbReference type="NCBI Taxonomy" id="387631"/>
    <lineage>
        <taxon>Archaea</taxon>
        <taxon>Methanobacteriati</taxon>
        <taxon>Methanobacteriota</taxon>
        <taxon>Archaeoglobi</taxon>
        <taxon>Archaeoglobales</taxon>
        <taxon>Archaeoglobaceae</taxon>
        <taxon>Archaeoglobus</taxon>
    </lineage>
</organism>
<accession>N0BGY4</accession>
<evidence type="ECO:0000256" key="3">
    <source>
        <dbReference type="PROSITE-ProRule" id="PRU01248"/>
    </source>
</evidence>
<dbReference type="Gene3D" id="1.10.150.130">
    <property type="match status" value="1"/>
</dbReference>
<evidence type="ECO:0008006" key="8">
    <source>
        <dbReference type="Google" id="ProtNLM"/>
    </source>
</evidence>
<dbReference type="HOGENOM" id="CLU_1040517_0_0_2"/>
<dbReference type="InterPro" id="IPR002104">
    <property type="entry name" value="Integrase_catalytic"/>
</dbReference>
<evidence type="ECO:0000256" key="2">
    <source>
        <dbReference type="ARBA" id="ARBA00023172"/>
    </source>
</evidence>
<name>N0BGY4_9EURY</name>
<evidence type="ECO:0000259" key="5">
    <source>
        <dbReference type="PROSITE" id="PS51900"/>
    </source>
</evidence>
<dbReference type="Gene3D" id="1.10.443.10">
    <property type="entry name" value="Intergrase catalytic core"/>
    <property type="match status" value="1"/>
</dbReference>
<keyword evidence="2" id="KW-0233">DNA recombination</keyword>
<dbReference type="Pfam" id="PF00589">
    <property type="entry name" value="Phage_integrase"/>
    <property type="match status" value="1"/>
</dbReference>
<dbReference type="SUPFAM" id="SSF56349">
    <property type="entry name" value="DNA breaking-rejoining enzymes"/>
    <property type="match status" value="1"/>
</dbReference>
<proteinExistence type="predicted"/>
<protein>
    <recommendedName>
        <fullName evidence="8">Site-specific recombinase XerD</fullName>
    </recommendedName>
</protein>
<gene>
    <name evidence="6" type="ORF">Asulf_01544</name>
</gene>
<dbReference type="KEGG" id="ast:Asulf_01544"/>
<dbReference type="Proteomes" id="UP000013307">
    <property type="component" value="Chromosome"/>
</dbReference>
<keyword evidence="7" id="KW-1185">Reference proteome</keyword>
<dbReference type="STRING" id="387631.Asulf_01544"/>
<dbReference type="InterPro" id="IPR011010">
    <property type="entry name" value="DNA_brk_join_enz"/>
</dbReference>
<dbReference type="InterPro" id="IPR013762">
    <property type="entry name" value="Integrase-like_cat_sf"/>
</dbReference>
<dbReference type="OrthoDB" id="88415at2157"/>
<dbReference type="InterPro" id="IPR044068">
    <property type="entry name" value="CB"/>
</dbReference>